<dbReference type="Pfam" id="PF11185">
    <property type="entry name" value="DUF2971"/>
    <property type="match status" value="1"/>
</dbReference>
<dbReference type="RefSeq" id="WP_201432778.1">
    <property type="nucleotide sequence ID" value="NZ_JAEQBW010000014.1"/>
</dbReference>
<sequence>MNKKTPDILYKYRNWTAEFEKRTITHREFYLANPNSFTDEYDCSIPLDFESVTTEQIQKRYFEFSKKNNPDYSRAKHRAFARSWTKKGLLKNKNRVKEIESEYFEIFDKLSGVLSLTGFPNLMRMWEEYASDHQGFCIGIKSKYMLENSDIFGSCGPVIYDEKLPSISPLYDPNQKIKSFTDQVFRKLTKWDFENEYRFFKIRKYGLSNQERKIMVDPEAISEIILGSNMIDTHKEEIRNIAKKELPFTSIFQAEINNDRIQFKDL</sequence>
<accession>A0A935CDN0</accession>
<dbReference type="InterPro" id="IPR021352">
    <property type="entry name" value="DUF2971"/>
</dbReference>
<protein>
    <submittedName>
        <fullName evidence="1">DUF2971 domain-containing protein</fullName>
    </submittedName>
</protein>
<dbReference type="Proteomes" id="UP000611723">
    <property type="component" value="Unassembled WGS sequence"/>
</dbReference>
<keyword evidence="2" id="KW-1185">Reference proteome</keyword>
<comment type="caution">
    <text evidence="1">The sequence shown here is derived from an EMBL/GenBank/DDBJ whole genome shotgun (WGS) entry which is preliminary data.</text>
</comment>
<gene>
    <name evidence="1" type="ORF">JKA74_18735</name>
</gene>
<dbReference type="AlphaFoldDB" id="A0A935CDN0"/>
<name>A0A935CDN0_9BACT</name>
<organism evidence="1 2">
    <name type="scientific">Marivirga aurantiaca</name>
    <dbReference type="NCBI Taxonomy" id="2802615"/>
    <lineage>
        <taxon>Bacteria</taxon>
        <taxon>Pseudomonadati</taxon>
        <taxon>Bacteroidota</taxon>
        <taxon>Cytophagia</taxon>
        <taxon>Cytophagales</taxon>
        <taxon>Marivirgaceae</taxon>
        <taxon>Marivirga</taxon>
    </lineage>
</organism>
<proteinExistence type="predicted"/>
<dbReference type="EMBL" id="JAEQBW010000014">
    <property type="protein sequence ID" value="MBK6267088.1"/>
    <property type="molecule type" value="Genomic_DNA"/>
</dbReference>
<reference evidence="1" key="1">
    <citation type="submission" date="2021-01" db="EMBL/GenBank/DDBJ databases">
        <title>Marivirga aurantiaca sp. nov., isolated from intertidal surface sediments.</title>
        <authorList>
            <person name="Zhang M."/>
        </authorList>
    </citation>
    <scope>NUCLEOTIDE SEQUENCE</scope>
    <source>
        <strain evidence="1">S37H4</strain>
    </source>
</reference>
<evidence type="ECO:0000313" key="1">
    <source>
        <dbReference type="EMBL" id="MBK6267088.1"/>
    </source>
</evidence>
<evidence type="ECO:0000313" key="2">
    <source>
        <dbReference type="Proteomes" id="UP000611723"/>
    </source>
</evidence>